<accession>A0A3P7JNN1</accession>
<reference evidence="1 2" key="1">
    <citation type="submission" date="2018-11" db="EMBL/GenBank/DDBJ databases">
        <authorList>
            <consortium name="Pathogen Informatics"/>
        </authorList>
    </citation>
    <scope>NUCLEOTIDE SEQUENCE [LARGE SCALE GENOMIC DNA]</scope>
</reference>
<dbReference type="EMBL" id="UYYB01113792">
    <property type="protein sequence ID" value="VDM81619.1"/>
    <property type="molecule type" value="Genomic_DNA"/>
</dbReference>
<dbReference type="AlphaFoldDB" id="A0A3P7JNN1"/>
<dbReference type="OrthoDB" id="10552059at2759"/>
<sequence length="117" mass="12574">MVATVAFSKTYAPECPELVLGGIAQFARNSFVEVMSKTNPGMVATVAFSKTYAPECPELVLGGIAQFARNSFVEIMSKTNPGMDKPICDVLTASWSYLERNGMVHIAAVDAMAEDFA</sequence>
<dbReference type="Proteomes" id="UP000270094">
    <property type="component" value="Unassembled WGS sequence"/>
</dbReference>
<name>A0A3P7JNN1_STRVU</name>
<proteinExistence type="predicted"/>
<protein>
    <submittedName>
        <fullName evidence="1">Uncharacterized protein</fullName>
    </submittedName>
</protein>
<evidence type="ECO:0000313" key="1">
    <source>
        <dbReference type="EMBL" id="VDM81619.1"/>
    </source>
</evidence>
<evidence type="ECO:0000313" key="2">
    <source>
        <dbReference type="Proteomes" id="UP000270094"/>
    </source>
</evidence>
<gene>
    <name evidence="1" type="ORF">SVUK_LOCUS16617</name>
</gene>
<keyword evidence="2" id="KW-1185">Reference proteome</keyword>
<organism evidence="1 2">
    <name type="scientific">Strongylus vulgaris</name>
    <name type="common">Blood worm</name>
    <dbReference type="NCBI Taxonomy" id="40348"/>
    <lineage>
        <taxon>Eukaryota</taxon>
        <taxon>Metazoa</taxon>
        <taxon>Ecdysozoa</taxon>
        <taxon>Nematoda</taxon>
        <taxon>Chromadorea</taxon>
        <taxon>Rhabditida</taxon>
        <taxon>Rhabditina</taxon>
        <taxon>Rhabditomorpha</taxon>
        <taxon>Strongyloidea</taxon>
        <taxon>Strongylidae</taxon>
        <taxon>Strongylus</taxon>
    </lineage>
</organism>